<feature type="signal peptide" evidence="1">
    <location>
        <begin position="1"/>
        <end position="28"/>
    </location>
</feature>
<dbReference type="SUPFAM" id="SSF101898">
    <property type="entry name" value="NHL repeat"/>
    <property type="match status" value="1"/>
</dbReference>
<evidence type="ECO:0000313" key="2">
    <source>
        <dbReference type="EMBL" id="TWT39855.1"/>
    </source>
</evidence>
<gene>
    <name evidence="2" type="ORF">KOR42_51130</name>
</gene>
<comment type="caution">
    <text evidence="2">The sequence shown here is derived from an EMBL/GenBank/DDBJ whole genome shotgun (WGS) entry which is preliminary data.</text>
</comment>
<dbReference type="InterPro" id="IPR011042">
    <property type="entry name" value="6-blade_b-propeller_TolB-like"/>
</dbReference>
<dbReference type="Gene3D" id="2.120.10.30">
    <property type="entry name" value="TolB, C-terminal domain"/>
    <property type="match status" value="1"/>
</dbReference>
<feature type="chain" id="PRO_5023007161" evidence="1">
    <location>
        <begin position="29"/>
        <end position="513"/>
    </location>
</feature>
<evidence type="ECO:0000313" key="3">
    <source>
        <dbReference type="Proteomes" id="UP000317243"/>
    </source>
</evidence>
<dbReference type="PANTHER" id="PTHR35580">
    <property type="entry name" value="CELL SURFACE GLYCOPROTEIN (S-LAYER PROTEIN)-LIKE PROTEIN"/>
    <property type="match status" value="1"/>
</dbReference>
<dbReference type="AlphaFoldDB" id="A0A5C5VPJ5"/>
<keyword evidence="1" id="KW-0732">Signal</keyword>
<dbReference type="Proteomes" id="UP000317243">
    <property type="component" value="Unassembled WGS sequence"/>
</dbReference>
<dbReference type="InterPro" id="IPR052918">
    <property type="entry name" value="Motility_Chemotaxis_Reg"/>
</dbReference>
<dbReference type="EMBL" id="SIHI01000064">
    <property type="protein sequence ID" value="TWT39855.1"/>
    <property type="molecule type" value="Genomic_DNA"/>
</dbReference>
<dbReference type="PANTHER" id="PTHR35580:SF1">
    <property type="entry name" value="PHYTASE-LIKE DOMAIN-CONTAINING PROTEIN"/>
    <property type="match status" value="1"/>
</dbReference>
<keyword evidence="3" id="KW-1185">Reference proteome</keyword>
<dbReference type="RefSeq" id="WP_146512398.1">
    <property type="nucleotide sequence ID" value="NZ_SIHI01000064.1"/>
</dbReference>
<organism evidence="2 3">
    <name type="scientific">Thalassoglobus neptunius</name>
    <dbReference type="NCBI Taxonomy" id="1938619"/>
    <lineage>
        <taxon>Bacteria</taxon>
        <taxon>Pseudomonadati</taxon>
        <taxon>Planctomycetota</taxon>
        <taxon>Planctomycetia</taxon>
        <taxon>Planctomycetales</taxon>
        <taxon>Planctomycetaceae</taxon>
        <taxon>Thalassoglobus</taxon>
    </lineage>
</organism>
<accession>A0A5C5VPJ5</accession>
<sequence length="513" mass="53914" precursor="true">MKLCDRKSGWPFIVVVICSGLVSSALPAAEISFSTFLGGSEWEHARDVCVDDSGNVYVVGGTRSSDFPTTENALQTVHEKSGDKIGSGGYCDVFVSKFDASGTLIWSTLLGGPNYDRAYAVEVDAAGNVYVAGRAGPGFPVTKDAFQPDFQGDDGGIYGLQNGFVAKINPEGTAVVWASYVGVGLLCRDIAVDDDGDVYLPTSYPGNGAMPPKSWFEGAFQPTPGGGADCGALKVTTDGRHVVWATWLGGSQLEVPNAGIRIDSQKNVYINMTTESADLPTTPGAHDRSHNGGKDAYIAKLSPDGKHLLYGTYFGSAGNEFGNSTHSMAIDQNGNAYLVNSSDNDEMPATTGVVQPHLKGERNIVVTKFSPEGALLHCTYLGGSNIDGVDGVYANDQGEVYFTGTTSSADFPMTPDALQGKKSGDNDVIVVSLKSDFSGLKFASYLGGPSYDYGRSSFLDKHGSFYLVGSTNGEGWPTVQAVQESFAGGGGGKELCYQGGCHAGDVIVMKITF</sequence>
<dbReference type="Pfam" id="PF06739">
    <property type="entry name" value="SBBP"/>
    <property type="match status" value="1"/>
</dbReference>
<dbReference type="OrthoDB" id="253958at2"/>
<protein>
    <submittedName>
        <fullName evidence="2">Beta-propeller repeat protein</fullName>
    </submittedName>
</protein>
<evidence type="ECO:0000256" key="1">
    <source>
        <dbReference type="SAM" id="SignalP"/>
    </source>
</evidence>
<name>A0A5C5VPJ5_9PLAN</name>
<proteinExistence type="predicted"/>
<dbReference type="InterPro" id="IPR010620">
    <property type="entry name" value="SBBP_repeat"/>
</dbReference>
<reference evidence="2 3" key="1">
    <citation type="submission" date="2019-02" db="EMBL/GenBank/DDBJ databases">
        <title>Deep-cultivation of Planctomycetes and their phenomic and genomic characterization uncovers novel biology.</title>
        <authorList>
            <person name="Wiegand S."/>
            <person name="Jogler M."/>
            <person name="Boedeker C."/>
            <person name="Pinto D."/>
            <person name="Vollmers J."/>
            <person name="Rivas-Marin E."/>
            <person name="Kohn T."/>
            <person name="Peeters S.H."/>
            <person name="Heuer A."/>
            <person name="Rast P."/>
            <person name="Oberbeckmann S."/>
            <person name="Bunk B."/>
            <person name="Jeske O."/>
            <person name="Meyerdierks A."/>
            <person name="Storesund J.E."/>
            <person name="Kallscheuer N."/>
            <person name="Luecker S."/>
            <person name="Lage O.M."/>
            <person name="Pohl T."/>
            <person name="Merkel B.J."/>
            <person name="Hornburger P."/>
            <person name="Mueller R.-W."/>
            <person name="Bruemmer F."/>
            <person name="Labrenz M."/>
            <person name="Spormann A.M."/>
            <person name="Op Den Camp H."/>
            <person name="Overmann J."/>
            <person name="Amann R."/>
            <person name="Jetten M.S.M."/>
            <person name="Mascher T."/>
            <person name="Medema M.H."/>
            <person name="Devos D.P."/>
            <person name="Kaster A.-K."/>
            <person name="Ovreas L."/>
            <person name="Rohde M."/>
            <person name="Galperin M.Y."/>
            <person name="Jogler C."/>
        </authorList>
    </citation>
    <scope>NUCLEOTIDE SEQUENCE [LARGE SCALE GENOMIC DNA]</scope>
    <source>
        <strain evidence="2 3">KOR42</strain>
    </source>
</reference>